<comment type="caution">
    <text evidence="3">The sequence shown here is derived from an EMBL/GenBank/DDBJ whole genome shotgun (WGS) entry which is preliminary data.</text>
</comment>
<accession>A0A165RW31</accession>
<dbReference type="AlphaFoldDB" id="A0A165RW31"/>
<dbReference type="PATRIC" id="fig|1590.201.peg.1009"/>
<dbReference type="Pfam" id="PF21205">
    <property type="entry name" value="Rep3_C"/>
    <property type="match status" value="1"/>
</dbReference>
<dbReference type="EMBL" id="LUXM01000024">
    <property type="protein sequence ID" value="KZU95951.1"/>
    <property type="molecule type" value="Genomic_DNA"/>
</dbReference>
<feature type="domain" description="Initiator Rep protein WH1" evidence="2">
    <location>
        <begin position="5"/>
        <end position="147"/>
    </location>
</feature>
<dbReference type="SUPFAM" id="SSF46785">
    <property type="entry name" value="Winged helix' DNA-binding domain"/>
    <property type="match status" value="1"/>
</dbReference>
<dbReference type="GO" id="GO:0003887">
    <property type="term" value="F:DNA-directed DNA polymerase activity"/>
    <property type="evidence" value="ECO:0007669"/>
    <property type="project" value="InterPro"/>
</dbReference>
<dbReference type="InterPro" id="IPR036390">
    <property type="entry name" value="WH_DNA-bd_sf"/>
</dbReference>
<proteinExistence type="inferred from homology"/>
<evidence type="ECO:0000259" key="2">
    <source>
        <dbReference type="Pfam" id="PF01051"/>
    </source>
</evidence>
<evidence type="ECO:0000313" key="3">
    <source>
        <dbReference type="EMBL" id="KZU95951.1"/>
    </source>
</evidence>
<sequence length="309" mass="36035">MTNEIVKYENRLNEIPLRKFNPREMDLFFSIASRIRDKGSRKVILSFEQLKELSNYQQHGEQFVQDLNRTYSKLLQLNAIADDGHSIKAFVLFTTYEINRDTKQVTIAVNPDFQGIFNELTTWTRFSLSQFANLRSSYAKTMFRLLKQHRTIGTRYFTIEEFRRLLAVPASYRPTNIDKTVLTPIREELSPVFKGLVVSKKKGGRGNKLMGYKFNWKPEPKNADDFSKGRFWDQQNAINNVLHNANLTDEERTRQINRIKGLPLETAINSNESKTDEALRKQTNQKKMKQTALCDEDKRAILTALKNDQ</sequence>
<protein>
    <submittedName>
        <fullName evidence="3">Plasmid replication initiation protein</fullName>
    </submittedName>
</protein>
<dbReference type="GO" id="GO:0006270">
    <property type="term" value="P:DNA replication initiation"/>
    <property type="evidence" value="ECO:0007669"/>
    <property type="project" value="InterPro"/>
</dbReference>
<dbReference type="InterPro" id="IPR036388">
    <property type="entry name" value="WH-like_DNA-bd_sf"/>
</dbReference>
<gene>
    <name evidence="3" type="ORF">Lp19_1230</name>
</gene>
<name>A0A165RW31_LACPN</name>
<reference evidence="3 4" key="1">
    <citation type="submission" date="2016-03" db="EMBL/GenBank/DDBJ databases">
        <title>Comparative genomics of 54 Lactobacillus plantarum strains reveals genomic uncoupling from niche constraints.</title>
        <authorList>
            <person name="Martino M.E."/>
        </authorList>
    </citation>
    <scope>NUCLEOTIDE SEQUENCE [LARGE SCALE GENOMIC DNA]</scope>
    <source>
        <strain evidence="3 4">19.1</strain>
    </source>
</reference>
<dbReference type="Pfam" id="PF01051">
    <property type="entry name" value="Rep3_N"/>
    <property type="match status" value="1"/>
</dbReference>
<evidence type="ECO:0000256" key="1">
    <source>
        <dbReference type="ARBA" id="ARBA00038283"/>
    </source>
</evidence>
<dbReference type="Proteomes" id="UP000076882">
    <property type="component" value="Unassembled WGS sequence"/>
</dbReference>
<dbReference type="InterPro" id="IPR000525">
    <property type="entry name" value="Initiator_Rep_WH1"/>
</dbReference>
<evidence type="ECO:0000313" key="4">
    <source>
        <dbReference type="Proteomes" id="UP000076882"/>
    </source>
</evidence>
<dbReference type="Gene3D" id="1.20.5.420">
    <property type="entry name" value="Immunoglobulin FC, subunit C"/>
    <property type="match status" value="1"/>
</dbReference>
<organism evidence="3 4">
    <name type="scientific">Lactiplantibacillus plantarum</name>
    <name type="common">Lactobacillus plantarum</name>
    <dbReference type="NCBI Taxonomy" id="1590"/>
    <lineage>
        <taxon>Bacteria</taxon>
        <taxon>Bacillati</taxon>
        <taxon>Bacillota</taxon>
        <taxon>Bacilli</taxon>
        <taxon>Lactobacillales</taxon>
        <taxon>Lactobacillaceae</taxon>
        <taxon>Lactiplantibacillus</taxon>
    </lineage>
</organism>
<dbReference type="Gene3D" id="1.10.10.10">
    <property type="entry name" value="Winged helix-like DNA-binding domain superfamily/Winged helix DNA-binding domain"/>
    <property type="match status" value="1"/>
</dbReference>
<comment type="similarity">
    <text evidence="1">Belongs to the initiator RepB protein family.</text>
</comment>